<name>A0ABV2AT71_9EUKA</name>
<accession>A0ABV2AT71</accession>
<evidence type="ECO:0000313" key="3">
    <source>
        <dbReference type="Proteomes" id="UP001439008"/>
    </source>
</evidence>
<sequence>MIGPTNKQRQKEYEVEELRAYRHKTPLNSMFSLKGSIIFDIMAEYFGLVIINLTLNMIIGLQKPSGNSVLAVLKKATQVLDSFSLATIMFPLSFVLAIIHSVRIETFFKSIILIESFAAFLLVHIPSLELRQEILDYVQVMIMTQYEHMTDDFSIYDVTTDPRYLDKYKEFRRNNKQRSVRTDQYWFVFKIYNLLNKQSDRDLIYP</sequence>
<keyword evidence="1" id="KW-1133">Transmembrane helix</keyword>
<evidence type="ECO:0000313" key="2">
    <source>
        <dbReference type="EMBL" id="MES1922847.1"/>
    </source>
</evidence>
<comment type="caution">
    <text evidence="2">The sequence shown here is derived from an EMBL/GenBank/DDBJ whole genome shotgun (WGS) entry which is preliminary data.</text>
</comment>
<gene>
    <name evidence="2" type="ORF">MHBO_004375</name>
</gene>
<reference evidence="2 3" key="1">
    <citation type="journal article" date="2024" name="BMC Biol.">
        <title>Comparative genomics of Ascetosporea gives new insight into the evolutionary basis for animal parasitism in Rhizaria.</title>
        <authorList>
            <person name="Hiltunen Thoren M."/>
            <person name="Onut-Brannstrom I."/>
            <person name="Alfjorden A."/>
            <person name="Peckova H."/>
            <person name="Swords F."/>
            <person name="Hooper C."/>
            <person name="Holzer A.S."/>
            <person name="Bass D."/>
            <person name="Burki F."/>
        </authorList>
    </citation>
    <scope>NUCLEOTIDE SEQUENCE [LARGE SCALE GENOMIC DNA]</scope>
    <source>
        <strain evidence="2">20-A016</strain>
    </source>
</reference>
<feature type="non-terminal residue" evidence="2">
    <location>
        <position position="206"/>
    </location>
</feature>
<feature type="transmembrane region" description="Helical" evidence="1">
    <location>
        <begin position="106"/>
        <end position="125"/>
    </location>
</feature>
<feature type="transmembrane region" description="Helical" evidence="1">
    <location>
        <begin position="79"/>
        <end position="99"/>
    </location>
</feature>
<organism evidence="2 3">
    <name type="scientific">Bonamia ostreae</name>
    <dbReference type="NCBI Taxonomy" id="126728"/>
    <lineage>
        <taxon>Eukaryota</taxon>
        <taxon>Sar</taxon>
        <taxon>Rhizaria</taxon>
        <taxon>Endomyxa</taxon>
        <taxon>Ascetosporea</taxon>
        <taxon>Haplosporida</taxon>
        <taxon>Bonamia</taxon>
    </lineage>
</organism>
<dbReference type="Proteomes" id="UP001439008">
    <property type="component" value="Unassembled WGS sequence"/>
</dbReference>
<keyword evidence="3" id="KW-1185">Reference proteome</keyword>
<evidence type="ECO:0000256" key="1">
    <source>
        <dbReference type="SAM" id="Phobius"/>
    </source>
</evidence>
<dbReference type="EMBL" id="JBDODL010003871">
    <property type="protein sequence ID" value="MES1922847.1"/>
    <property type="molecule type" value="Genomic_DNA"/>
</dbReference>
<feature type="transmembrane region" description="Helical" evidence="1">
    <location>
        <begin position="37"/>
        <end position="59"/>
    </location>
</feature>
<protein>
    <submittedName>
        <fullName evidence="2">Uncharacterized protein</fullName>
    </submittedName>
</protein>
<keyword evidence="1" id="KW-0472">Membrane</keyword>
<keyword evidence="1" id="KW-0812">Transmembrane</keyword>
<proteinExistence type="predicted"/>